<dbReference type="EMBL" id="JAXCLA010000004">
    <property type="protein sequence ID" value="MDY0745666.1"/>
    <property type="molecule type" value="Genomic_DNA"/>
</dbReference>
<evidence type="ECO:0008006" key="4">
    <source>
        <dbReference type="Google" id="ProtNLM"/>
    </source>
</evidence>
<proteinExistence type="predicted"/>
<accession>A0ABU5DIR5</accession>
<dbReference type="Proteomes" id="UP001285263">
    <property type="component" value="Unassembled WGS sequence"/>
</dbReference>
<feature type="region of interest" description="Disordered" evidence="1">
    <location>
        <begin position="16"/>
        <end position="36"/>
    </location>
</feature>
<reference evidence="2 3" key="1">
    <citation type="submission" date="2023-11" db="EMBL/GenBank/DDBJ databases">
        <title>Paucibacter sp. nov., isolated from fresh soil in Korea.</title>
        <authorList>
            <person name="Le N.T.T."/>
        </authorList>
    </citation>
    <scope>NUCLEOTIDE SEQUENCE [LARGE SCALE GENOMIC DNA]</scope>
    <source>
        <strain evidence="2 3">R3-3</strain>
    </source>
</reference>
<evidence type="ECO:0000256" key="1">
    <source>
        <dbReference type="SAM" id="MobiDB-lite"/>
    </source>
</evidence>
<sequence>MLSTIGKPLIGYMAQQTADSTSTDGSTPAGKTTGRKGIAETAMQTAIQQAAGGVKTSKATHALDDSQKTLATDLRAAMSKAGAKLSGAVDFSVDSDGTLETKGSDSDKAAVKSFLNADTSTPSFATRIATQAQDAQKLSSTIQQSAAISQAAKYAKSSSGVLSLYASMMDRSAASNVVFSVSPDSSSLSYPGSLSTDA</sequence>
<name>A0ABU5DIR5_9BURK</name>
<comment type="caution">
    <text evidence="2">The sequence shown here is derived from an EMBL/GenBank/DDBJ whole genome shotgun (WGS) entry which is preliminary data.</text>
</comment>
<keyword evidence="3" id="KW-1185">Reference proteome</keyword>
<gene>
    <name evidence="2" type="ORF">SNE35_14185</name>
</gene>
<evidence type="ECO:0000313" key="3">
    <source>
        <dbReference type="Proteomes" id="UP001285263"/>
    </source>
</evidence>
<evidence type="ECO:0000313" key="2">
    <source>
        <dbReference type="EMBL" id="MDY0745666.1"/>
    </source>
</evidence>
<organism evidence="2 3">
    <name type="scientific">Roseateles agri</name>
    <dbReference type="NCBI Taxonomy" id="3098619"/>
    <lineage>
        <taxon>Bacteria</taxon>
        <taxon>Pseudomonadati</taxon>
        <taxon>Pseudomonadota</taxon>
        <taxon>Betaproteobacteria</taxon>
        <taxon>Burkholderiales</taxon>
        <taxon>Sphaerotilaceae</taxon>
        <taxon>Roseateles</taxon>
    </lineage>
</organism>
<feature type="compositionally biased region" description="Polar residues" evidence="1">
    <location>
        <begin position="16"/>
        <end position="30"/>
    </location>
</feature>
<protein>
    <recommendedName>
        <fullName evidence="4">Flagellar hook-associated protein 2 C-terminal domain-containing protein</fullName>
    </recommendedName>
</protein>
<dbReference type="RefSeq" id="WP_320423563.1">
    <property type="nucleotide sequence ID" value="NZ_JAXCLA010000004.1"/>
</dbReference>